<keyword evidence="1" id="KW-0732">Signal</keyword>
<evidence type="ECO:0008006" key="4">
    <source>
        <dbReference type="Google" id="ProtNLM"/>
    </source>
</evidence>
<evidence type="ECO:0000313" key="2">
    <source>
        <dbReference type="EMBL" id="KAG0584399.1"/>
    </source>
</evidence>
<organism evidence="2 3">
    <name type="scientific">Ceratodon purpureus</name>
    <name type="common">Fire moss</name>
    <name type="synonym">Dicranum purpureum</name>
    <dbReference type="NCBI Taxonomy" id="3225"/>
    <lineage>
        <taxon>Eukaryota</taxon>
        <taxon>Viridiplantae</taxon>
        <taxon>Streptophyta</taxon>
        <taxon>Embryophyta</taxon>
        <taxon>Bryophyta</taxon>
        <taxon>Bryophytina</taxon>
        <taxon>Bryopsida</taxon>
        <taxon>Dicranidae</taxon>
        <taxon>Pseudoditrichales</taxon>
        <taxon>Ditrichaceae</taxon>
        <taxon>Ceratodon</taxon>
    </lineage>
</organism>
<dbReference type="Proteomes" id="UP000822688">
    <property type="component" value="Chromosome 3"/>
</dbReference>
<evidence type="ECO:0000313" key="3">
    <source>
        <dbReference type="Proteomes" id="UP000822688"/>
    </source>
</evidence>
<feature type="signal peptide" evidence="1">
    <location>
        <begin position="1"/>
        <end position="21"/>
    </location>
</feature>
<protein>
    <recommendedName>
        <fullName evidence="4">Secreted protein</fullName>
    </recommendedName>
</protein>
<dbReference type="PROSITE" id="PS51257">
    <property type="entry name" value="PROKAR_LIPOPROTEIN"/>
    <property type="match status" value="1"/>
</dbReference>
<evidence type="ECO:0000256" key="1">
    <source>
        <dbReference type="SAM" id="SignalP"/>
    </source>
</evidence>
<reference evidence="2" key="1">
    <citation type="submission" date="2020-06" db="EMBL/GenBank/DDBJ databases">
        <title>WGS assembly of Ceratodon purpureus strain R40.</title>
        <authorList>
            <person name="Carey S.B."/>
            <person name="Jenkins J."/>
            <person name="Shu S."/>
            <person name="Lovell J.T."/>
            <person name="Sreedasyam A."/>
            <person name="Maumus F."/>
            <person name="Tiley G.P."/>
            <person name="Fernandez-Pozo N."/>
            <person name="Barry K."/>
            <person name="Chen C."/>
            <person name="Wang M."/>
            <person name="Lipzen A."/>
            <person name="Daum C."/>
            <person name="Saski C.A."/>
            <person name="Payton A.C."/>
            <person name="Mcbreen J.C."/>
            <person name="Conrad R.E."/>
            <person name="Kollar L.M."/>
            <person name="Olsson S."/>
            <person name="Huttunen S."/>
            <person name="Landis J.B."/>
            <person name="Wickett N.J."/>
            <person name="Johnson M.G."/>
            <person name="Rensing S.A."/>
            <person name="Grimwood J."/>
            <person name="Schmutz J."/>
            <person name="Mcdaniel S.F."/>
        </authorList>
    </citation>
    <scope>NUCLEOTIDE SEQUENCE</scope>
    <source>
        <strain evidence="2">R40</strain>
    </source>
</reference>
<proteinExistence type="predicted"/>
<dbReference type="AlphaFoldDB" id="A0A8T0IN54"/>
<name>A0A8T0IN54_CERPU</name>
<dbReference type="EMBL" id="CM026423">
    <property type="protein sequence ID" value="KAG0584399.1"/>
    <property type="molecule type" value="Genomic_DNA"/>
</dbReference>
<keyword evidence="3" id="KW-1185">Reference proteome</keyword>
<accession>A0A8T0IN54</accession>
<gene>
    <name evidence="2" type="ORF">KC19_3G207600</name>
</gene>
<sequence length="78" mass="8549">MTHCCAKTLLLNSALISCSSCSSRCKHISRRPSSPPRHAHGHVHALPVIPTPPDYGSMSMSMSMSMIMKKKKLHFSDA</sequence>
<comment type="caution">
    <text evidence="2">The sequence shown here is derived from an EMBL/GenBank/DDBJ whole genome shotgun (WGS) entry which is preliminary data.</text>
</comment>
<feature type="chain" id="PRO_5035861763" description="Secreted protein" evidence="1">
    <location>
        <begin position="22"/>
        <end position="78"/>
    </location>
</feature>